<feature type="domain" description="DUF7791" evidence="3">
    <location>
        <begin position="388"/>
        <end position="540"/>
    </location>
</feature>
<accession>M7SI13</accession>
<dbReference type="Gene3D" id="3.40.50.300">
    <property type="entry name" value="P-loop containing nucleotide triphosphate hydrolases"/>
    <property type="match status" value="1"/>
</dbReference>
<dbReference type="PANTHER" id="PTHR10039">
    <property type="entry name" value="AMELOGENIN"/>
    <property type="match status" value="1"/>
</dbReference>
<dbReference type="EMBL" id="KB706750">
    <property type="protein sequence ID" value="EMR65959.1"/>
    <property type="molecule type" value="Genomic_DNA"/>
</dbReference>
<dbReference type="OMA" id="AMTHARY"/>
<keyword evidence="1" id="KW-0677">Repeat</keyword>
<evidence type="ECO:0000313" key="4">
    <source>
        <dbReference type="EMBL" id="EMR65959.1"/>
    </source>
</evidence>
<dbReference type="eggNOG" id="ENOG502R2EF">
    <property type="taxonomic scope" value="Eukaryota"/>
</dbReference>
<dbReference type="Proteomes" id="UP000012174">
    <property type="component" value="Unassembled WGS sequence"/>
</dbReference>
<sequence length="831" mass="94460">MLCPSGFHTLELSIILLGQEIHLPSPHSVATESVRARPVSAALLQEFILEALSFKSMTDREEEVATAHARTFDWVFSRNVGSADDTSKTHGRAFVEWLGSAELGSIYWVTGKPGSGKSTLIRYISNHDQTAKLLKAWAGDTQLAKASFYFWTSGSEEQRSQAGLLRSLLHQLLSANPASIPDTFPHLWKRLAAMTTKERINLSLEWTIAELMSGFRSLLKSSLSSLKIFLFIDGLDEFDGDPDAIVHFFRDLAETHPSSSLKMCLSSRQWDVFENAFQQSVPNLKLQDMTFYDLRQYVSDNLDRSKHIRRSLRLQASERQTLVTEIAEHADGVFLWVRLVVGKILENFNKETVEISDIQRFVRELPTDLDDLFEIFLFRQQSERQLAETSEVFQLVRAREIIADFIKDESANSLTLWELAFALRAEDDALSTTAEVQEVADEDMIDRCIKTRSHVIIRSTGLLEVYAKRSRGNEIRSSRNGALGGQLAAYRVTYLHRTIRDYLMLSEGVWSRLVFHSAEQFDPHLRLLRSYVLRLKHPEEIENHRRLDEWYPDIALSLTHARYIEQDPGDLQNRLVGELDKSISWYWLARPDDPHDHWARACFGTYEERKGNKMIIPHPFLALCTKFGLERYVINSIDVLAAVPLLTEEDHEVGEKEEEGEEEAEVYPEPLVEQTPLLSRALEFLTSRQKTKFPLSSHGFVHSLLRLSRTYGAHPVVGPLIGSMNTPCASPLTHRGSITPWIQVLRHLRDAKRRGWIEPFEVEVTGTRRWTKIVALLLSDEGGADRDAVIIGDSWDPEISTAGMLGPSGLLSELGDSWIEELGWTLVNRGG</sequence>
<gene>
    <name evidence="4" type="ORF">UCREL1_7063</name>
</gene>
<evidence type="ECO:0000256" key="1">
    <source>
        <dbReference type="ARBA" id="ARBA00022737"/>
    </source>
</evidence>
<dbReference type="InterPro" id="IPR027417">
    <property type="entry name" value="P-loop_NTPase"/>
</dbReference>
<dbReference type="AlphaFoldDB" id="M7SI13"/>
<dbReference type="OrthoDB" id="443402at2759"/>
<dbReference type="Pfam" id="PF24883">
    <property type="entry name" value="NPHP3_N"/>
    <property type="match status" value="1"/>
</dbReference>
<dbReference type="SUPFAM" id="SSF52540">
    <property type="entry name" value="P-loop containing nucleoside triphosphate hydrolases"/>
    <property type="match status" value="1"/>
</dbReference>
<dbReference type="HOGENOM" id="CLU_002341_3_0_1"/>
<dbReference type="KEGG" id="ela:UCREL1_7063"/>
<reference evidence="5" key="1">
    <citation type="journal article" date="2013" name="Genome Announc.">
        <title>Draft genome sequence of the grapevine dieback fungus Eutypa lata UCR-EL1.</title>
        <authorList>
            <person name="Blanco-Ulate B."/>
            <person name="Rolshausen P.E."/>
            <person name="Cantu D."/>
        </authorList>
    </citation>
    <scope>NUCLEOTIDE SEQUENCE [LARGE SCALE GENOMIC DNA]</scope>
    <source>
        <strain evidence="5">UCR-EL1</strain>
    </source>
</reference>
<dbReference type="InterPro" id="IPR056884">
    <property type="entry name" value="NPHP3-like_N"/>
</dbReference>
<evidence type="ECO:0000313" key="5">
    <source>
        <dbReference type="Proteomes" id="UP000012174"/>
    </source>
</evidence>
<protein>
    <submittedName>
        <fullName evidence="4">Putative small s protein</fullName>
    </submittedName>
</protein>
<feature type="domain" description="Nephrocystin 3-like N-terminal" evidence="2">
    <location>
        <begin position="92"/>
        <end position="268"/>
    </location>
</feature>
<evidence type="ECO:0000259" key="3">
    <source>
        <dbReference type="Pfam" id="PF25053"/>
    </source>
</evidence>
<organism evidence="4 5">
    <name type="scientific">Eutypa lata (strain UCR-EL1)</name>
    <name type="common">Grapevine dieback disease fungus</name>
    <name type="synonym">Eutypa armeniacae</name>
    <dbReference type="NCBI Taxonomy" id="1287681"/>
    <lineage>
        <taxon>Eukaryota</taxon>
        <taxon>Fungi</taxon>
        <taxon>Dikarya</taxon>
        <taxon>Ascomycota</taxon>
        <taxon>Pezizomycotina</taxon>
        <taxon>Sordariomycetes</taxon>
        <taxon>Xylariomycetidae</taxon>
        <taxon>Xylariales</taxon>
        <taxon>Diatrypaceae</taxon>
        <taxon>Eutypa</taxon>
    </lineage>
</organism>
<dbReference type="InterPro" id="IPR056693">
    <property type="entry name" value="DUF7791"/>
</dbReference>
<proteinExistence type="predicted"/>
<dbReference type="Pfam" id="PF25053">
    <property type="entry name" value="DUF7791"/>
    <property type="match status" value="1"/>
</dbReference>
<name>M7SI13_EUTLA</name>
<dbReference type="PANTHER" id="PTHR10039:SF5">
    <property type="entry name" value="NACHT DOMAIN-CONTAINING PROTEIN"/>
    <property type="match status" value="1"/>
</dbReference>
<evidence type="ECO:0000259" key="2">
    <source>
        <dbReference type="Pfam" id="PF24883"/>
    </source>
</evidence>
<keyword evidence="5" id="KW-1185">Reference proteome</keyword>